<evidence type="ECO:0000256" key="1">
    <source>
        <dbReference type="SAM" id="MobiDB-lite"/>
    </source>
</evidence>
<evidence type="ECO:0000313" key="3">
    <source>
        <dbReference type="Proteomes" id="UP000027238"/>
    </source>
</evidence>
<feature type="compositionally biased region" description="Pro residues" evidence="1">
    <location>
        <begin position="231"/>
        <end position="245"/>
    </location>
</feature>
<organism evidence="2 3">
    <name type="scientific">Colletotrichum sublineola</name>
    <name type="common">Sorghum anthracnose fungus</name>
    <dbReference type="NCBI Taxonomy" id="1173701"/>
    <lineage>
        <taxon>Eukaryota</taxon>
        <taxon>Fungi</taxon>
        <taxon>Dikarya</taxon>
        <taxon>Ascomycota</taxon>
        <taxon>Pezizomycotina</taxon>
        <taxon>Sordariomycetes</taxon>
        <taxon>Hypocreomycetidae</taxon>
        <taxon>Glomerellales</taxon>
        <taxon>Glomerellaceae</taxon>
        <taxon>Colletotrichum</taxon>
        <taxon>Colletotrichum graminicola species complex</taxon>
    </lineage>
</organism>
<reference evidence="3" key="1">
    <citation type="journal article" date="2014" name="Genome Announc.">
        <title>Draft genome sequence of Colletotrichum sublineola, a destructive pathogen of cultivated sorghum.</title>
        <authorList>
            <person name="Baroncelli R."/>
            <person name="Sanz-Martin J.M."/>
            <person name="Rech G.E."/>
            <person name="Sukno S.A."/>
            <person name="Thon M.R."/>
        </authorList>
    </citation>
    <scope>NUCLEOTIDE SEQUENCE [LARGE SCALE GENOMIC DNA]</scope>
    <source>
        <strain evidence="3">TX430BB</strain>
    </source>
</reference>
<accession>A0A066XLH4</accession>
<dbReference type="HOGENOM" id="CLU_070612_0_0_1"/>
<name>A0A066XLH4_COLSU</name>
<dbReference type="EMBL" id="JMSE01000882">
    <property type="protein sequence ID" value="KDN66870.1"/>
    <property type="molecule type" value="Genomic_DNA"/>
</dbReference>
<dbReference type="AlphaFoldDB" id="A0A066XLH4"/>
<keyword evidence="3" id="KW-1185">Reference proteome</keyword>
<dbReference type="eggNOG" id="ENOG502T4DA">
    <property type="taxonomic scope" value="Eukaryota"/>
</dbReference>
<dbReference type="OrthoDB" id="4842829at2759"/>
<evidence type="ECO:0000313" key="2">
    <source>
        <dbReference type="EMBL" id="KDN66870.1"/>
    </source>
</evidence>
<dbReference type="OMA" id="GMLEWAT"/>
<feature type="compositionally biased region" description="Low complexity" evidence="1">
    <location>
        <begin position="246"/>
        <end position="261"/>
    </location>
</feature>
<gene>
    <name evidence="2" type="ORF">CSUB01_03901</name>
</gene>
<protein>
    <submittedName>
        <fullName evidence="2">Uncharacterized protein</fullName>
    </submittedName>
</protein>
<comment type="caution">
    <text evidence="2">The sequence shown here is derived from an EMBL/GenBank/DDBJ whole genome shotgun (WGS) entry which is preliminary data.</text>
</comment>
<feature type="region of interest" description="Disordered" evidence="1">
    <location>
        <begin position="229"/>
        <end position="261"/>
    </location>
</feature>
<dbReference type="Proteomes" id="UP000027238">
    <property type="component" value="Unassembled WGS sequence"/>
</dbReference>
<sequence>MADATIVIETHLYSSTPIGLAPWVRSFHLRLSATGKKADILKLVRDSMTRLSRTDLIAETQVTLYWTRHGRVVSIPGTSSPNAMVTLPIYQPPQLFNFNVGYPMVYPQHPQVAMVPEYPLALTYSGGANYLHSYNPNPTMMPPTMVSAQQIWMVGGGHGYVNVPVFGADRAGSIGGQLVVSDIIREARLDALAEEGLAGMLEWATGPNGLKLILVVDVGGQDVVPSYVGPPAAPVTPAPPSPASPAPAVSPALTVSPNAGD</sequence>
<proteinExistence type="predicted"/>